<feature type="domain" description="NAD-dependent epimerase/dehydratase" evidence="3">
    <location>
        <begin position="58"/>
        <end position="320"/>
    </location>
</feature>
<dbReference type="Gene3D" id="3.40.50.720">
    <property type="entry name" value="NAD(P)-binding Rossmann-like Domain"/>
    <property type="match status" value="1"/>
</dbReference>
<dbReference type="InterPro" id="IPR036291">
    <property type="entry name" value="NAD(P)-bd_dom_sf"/>
</dbReference>
<dbReference type="OrthoDB" id="2559962at2759"/>
<accession>A0A1E3HBQ3</accession>
<evidence type="ECO:0000259" key="3">
    <source>
        <dbReference type="Pfam" id="PF01370"/>
    </source>
</evidence>
<dbReference type="GO" id="GO:0016616">
    <property type="term" value="F:oxidoreductase activity, acting on the CH-OH group of donors, NAD or NADP as acceptor"/>
    <property type="evidence" value="ECO:0007669"/>
    <property type="project" value="TreeGrafter"/>
</dbReference>
<protein>
    <recommendedName>
        <fullName evidence="3">NAD-dependent epimerase/dehydratase domain-containing protein</fullName>
    </recommendedName>
</protein>
<dbReference type="InterPro" id="IPR001509">
    <property type="entry name" value="Epimerase_deHydtase"/>
</dbReference>
<dbReference type="RefSeq" id="XP_018989606.1">
    <property type="nucleotide sequence ID" value="XM_019141963.1"/>
</dbReference>
<comment type="similarity">
    <text evidence="2">Belongs to the NAD(P)-dependent epimerase/dehydratase family. Dihydroflavonol-4-reductase subfamily.</text>
</comment>
<evidence type="ECO:0000313" key="5">
    <source>
        <dbReference type="Proteomes" id="UP000094065"/>
    </source>
</evidence>
<keyword evidence="1" id="KW-0560">Oxidoreductase</keyword>
<dbReference type="InterPro" id="IPR050425">
    <property type="entry name" value="NAD(P)_dehydrat-like"/>
</dbReference>
<evidence type="ECO:0000313" key="4">
    <source>
        <dbReference type="EMBL" id="ODN73744.1"/>
    </source>
</evidence>
<keyword evidence="5" id="KW-1185">Reference proteome</keyword>
<dbReference type="GeneID" id="30158589"/>
<evidence type="ECO:0000256" key="2">
    <source>
        <dbReference type="ARBA" id="ARBA00023445"/>
    </source>
</evidence>
<organism evidence="4 5">
    <name type="scientific">Cryptococcus amylolentus CBS 6039</name>
    <dbReference type="NCBI Taxonomy" id="1295533"/>
    <lineage>
        <taxon>Eukaryota</taxon>
        <taxon>Fungi</taxon>
        <taxon>Dikarya</taxon>
        <taxon>Basidiomycota</taxon>
        <taxon>Agaricomycotina</taxon>
        <taxon>Tremellomycetes</taxon>
        <taxon>Tremellales</taxon>
        <taxon>Cryptococcaceae</taxon>
        <taxon>Cryptococcus</taxon>
    </lineage>
</organism>
<sequence>MQIVWVSRSRERTPLPFFIQLCSETLYLYIPRPSLPFSHPRTLEQQQSTMSSNNAPTIAITGINGFIATEVALIFISNGWHVRGSVRTHAQVETLKAHPAYAKYFASGVLRAVVVEDLTKSDLSELFDGVQAVASLAAPLPSRDPSVTWKDFKIQSIEPALRILKHAQKANTIKSVIITSSNASALDIIGGAPGKVYTEDDWNPLTEEYCQSLDLATNPMTPAIWYFAAKKLTEQAVLEFQDTEKPPFSITILCPSMVCGPANYIDTTQAFKDRRGVPSNQILNIFVGKDQPLPMKLACAFVDVRDVAAAFYAAATKQVSGRFMLSGHEFVDKLRALRPDLDAYFPLGEPGKDVPGDWAVDASKSKKEFGLQYRSTEDTLKDTVNYLESIGLFKEAPAGLKTA</sequence>
<dbReference type="Proteomes" id="UP000094065">
    <property type="component" value="Unassembled WGS sequence"/>
</dbReference>
<evidence type="ECO:0000256" key="1">
    <source>
        <dbReference type="ARBA" id="ARBA00023002"/>
    </source>
</evidence>
<proteinExistence type="inferred from homology"/>
<dbReference type="EMBL" id="AWGJ01000012">
    <property type="protein sequence ID" value="ODN73744.1"/>
    <property type="molecule type" value="Genomic_DNA"/>
</dbReference>
<comment type="caution">
    <text evidence="4">The sequence shown here is derived from an EMBL/GenBank/DDBJ whole genome shotgun (WGS) entry which is preliminary data.</text>
</comment>
<dbReference type="AlphaFoldDB" id="A0A1E3HBQ3"/>
<gene>
    <name evidence="4" type="ORF">L202_07280</name>
</gene>
<name>A0A1E3HBQ3_9TREE</name>
<dbReference type="PANTHER" id="PTHR10366:SF579">
    <property type="entry name" value="3-BETA HYDROXYSTEROID DEHYDROGENASE_ISOMERASE FAMILY PROTEIN (AFU_ORTHOLOGUE AFUA_3G02250)"/>
    <property type="match status" value="1"/>
</dbReference>
<dbReference type="SUPFAM" id="SSF51735">
    <property type="entry name" value="NAD(P)-binding Rossmann-fold domains"/>
    <property type="match status" value="1"/>
</dbReference>
<dbReference type="STRING" id="1295533.A0A1E3HBQ3"/>
<dbReference type="Pfam" id="PF01370">
    <property type="entry name" value="Epimerase"/>
    <property type="match status" value="1"/>
</dbReference>
<dbReference type="PANTHER" id="PTHR10366">
    <property type="entry name" value="NAD DEPENDENT EPIMERASE/DEHYDRATASE"/>
    <property type="match status" value="1"/>
</dbReference>
<reference evidence="4 5" key="1">
    <citation type="submission" date="2016-06" db="EMBL/GenBank/DDBJ databases">
        <title>Evolution of pathogenesis and genome organization in the Tremellales.</title>
        <authorList>
            <person name="Cuomo C."/>
            <person name="Litvintseva A."/>
            <person name="Heitman J."/>
            <person name="Chen Y."/>
            <person name="Sun S."/>
            <person name="Springer D."/>
            <person name="Dromer F."/>
            <person name="Young S."/>
            <person name="Zeng Q."/>
            <person name="Chapman S."/>
            <person name="Gujja S."/>
            <person name="Saif S."/>
            <person name="Birren B."/>
        </authorList>
    </citation>
    <scope>NUCLEOTIDE SEQUENCE [LARGE SCALE GENOMIC DNA]</scope>
    <source>
        <strain evidence="4 5">CBS 6039</strain>
    </source>
</reference>